<organism evidence="2 3">
    <name type="scientific">Spirosoma oryzae</name>
    <dbReference type="NCBI Taxonomy" id="1469603"/>
    <lineage>
        <taxon>Bacteria</taxon>
        <taxon>Pseudomonadati</taxon>
        <taxon>Bacteroidota</taxon>
        <taxon>Cytophagia</taxon>
        <taxon>Cytophagales</taxon>
        <taxon>Cytophagaceae</taxon>
        <taxon>Spirosoma</taxon>
    </lineage>
</organism>
<keyword evidence="3" id="KW-1185">Reference proteome</keyword>
<feature type="domain" description="N-acetyltransferase" evidence="1">
    <location>
        <begin position="3"/>
        <end position="150"/>
    </location>
</feature>
<evidence type="ECO:0000313" key="3">
    <source>
        <dbReference type="Proteomes" id="UP000238375"/>
    </source>
</evidence>
<dbReference type="AlphaFoldDB" id="A0A2T0T0U5"/>
<proteinExistence type="predicted"/>
<dbReference type="Proteomes" id="UP000238375">
    <property type="component" value="Unassembled WGS sequence"/>
</dbReference>
<dbReference type="OrthoDB" id="9812289at2"/>
<dbReference type="CDD" id="cd04301">
    <property type="entry name" value="NAT_SF"/>
    <property type="match status" value="1"/>
</dbReference>
<protein>
    <submittedName>
        <fullName evidence="2">Acetyltransferase (GNAT) family protein</fullName>
    </submittedName>
</protein>
<dbReference type="Gene3D" id="3.40.630.30">
    <property type="match status" value="1"/>
</dbReference>
<evidence type="ECO:0000259" key="1">
    <source>
        <dbReference type="PROSITE" id="PS51186"/>
    </source>
</evidence>
<dbReference type="PROSITE" id="PS51186">
    <property type="entry name" value="GNAT"/>
    <property type="match status" value="1"/>
</dbReference>
<keyword evidence="2" id="KW-0808">Transferase</keyword>
<accession>A0A2T0T0U5</accession>
<dbReference type="GO" id="GO:0016747">
    <property type="term" value="F:acyltransferase activity, transferring groups other than amino-acyl groups"/>
    <property type="evidence" value="ECO:0007669"/>
    <property type="project" value="InterPro"/>
</dbReference>
<dbReference type="InterPro" id="IPR016181">
    <property type="entry name" value="Acyl_CoA_acyltransferase"/>
</dbReference>
<reference evidence="2 3" key="1">
    <citation type="submission" date="2018-03" db="EMBL/GenBank/DDBJ databases">
        <title>Genomic Encyclopedia of Archaeal and Bacterial Type Strains, Phase II (KMG-II): from individual species to whole genera.</title>
        <authorList>
            <person name="Goeker M."/>
        </authorList>
    </citation>
    <scope>NUCLEOTIDE SEQUENCE [LARGE SCALE GENOMIC DNA]</scope>
    <source>
        <strain evidence="2 3">DSM 28354</strain>
    </source>
</reference>
<evidence type="ECO:0000313" key="2">
    <source>
        <dbReference type="EMBL" id="PRY39286.1"/>
    </source>
</evidence>
<dbReference type="SUPFAM" id="SSF55729">
    <property type="entry name" value="Acyl-CoA N-acyltransferases (Nat)"/>
    <property type="match status" value="1"/>
</dbReference>
<dbReference type="InterPro" id="IPR000182">
    <property type="entry name" value="GNAT_dom"/>
</dbReference>
<gene>
    <name evidence="2" type="ORF">CLV58_108176</name>
</gene>
<dbReference type="RefSeq" id="WP_106137963.1">
    <property type="nucleotide sequence ID" value="NZ_PVTE01000008.1"/>
</dbReference>
<dbReference type="Pfam" id="PF00583">
    <property type="entry name" value="Acetyltransf_1"/>
    <property type="match status" value="1"/>
</dbReference>
<name>A0A2T0T0U5_9BACT</name>
<comment type="caution">
    <text evidence="2">The sequence shown here is derived from an EMBL/GenBank/DDBJ whole genome shotgun (WGS) entry which is preliminary data.</text>
</comment>
<sequence>MTIQYETATTLPPEPQFTELIGLLAAVFTNQTPDAIRDDLLAAANYPVLLVQLACSANRIIGCKLGYEREPGLFYSWLGCVDSNFRGQGIAAELMRQQHDWCRAQGYKTVQTKTYNQWRSMLLLNIRSGFAIVETEPGRYGLKIVLEKSL</sequence>
<dbReference type="EMBL" id="PVTE01000008">
    <property type="protein sequence ID" value="PRY39286.1"/>
    <property type="molecule type" value="Genomic_DNA"/>
</dbReference>